<proteinExistence type="predicted"/>
<keyword evidence="2" id="KW-1185">Reference proteome</keyword>
<dbReference type="AlphaFoldDB" id="A0AAD5FX68"/>
<sequence length="346" mass="40136">MDAKEPIHLLEIYFIPTGFEWKIAEHLPRIEYFSVITGQYDACEATNGLGHKLRSRRPFYAVCGNKNYTRKLKYSDCNHVFRELKHTLLSNLSRNDHVKRLKLDVYNGFGGLELINQVSTLTELYMTFHVTEKVDFQITLPLQKVYLNAVRPRRKTLDLGFYVEDAFETRYIRELCLESVLEFKHSLKDNLESSFPKLKNLGLCVNDGLFYDLHSFSHGNLQVLIIATTQDNRHYPVPHVASLFHSFPKASIHWWDSLLIRDYKGGAYKLDTYSMLSPTLPFAVVGLYCLTNSGETQRSRGWWSSEWGIKPGTYAAKPAEGKRNLDVLFKQIYEDKELKKISQNFC</sequence>
<accession>A0AAD5FX68</accession>
<dbReference type="RefSeq" id="XP_051607156.1">
    <property type="nucleotide sequence ID" value="XM_051753899.1"/>
</dbReference>
<reference evidence="1 2" key="1">
    <citation type="journal article" date="2022" name="DNA Res.">
        <title>Genome analysis of five recently described species of the CUG-Ser clade uncovers Candida theae as a new hybrid lineage with pathogenic potential in the Candida parapsilosis species complex.</title>
        <authorList>
            <person name="Mixao V."/>
            <person name="Del Olmo V."/>
            <person name="Hegedusova E."/>
            <person name="Saus E."/>
            <person name="Pryszcz L."/>
            <person name="Cillingova A."/>
            <person name="Nosek J."/>
            <person name="Gabaldon T."/>
        </authorList>
    </citation>
    <scope>NUCLEOTIDE SEQUENCE [LARGE SCALE GENOMIC DNA]</scope>
    <source>
        <strain evidence="1 2">CBS 12239</strain>
    </source>
</reference>
<evidence type="ECO:0000313" key="2">
    <source>
        <dbReference type="Proteomes" id="UP001204833"/>
    </source>
</evidence>
<dbReference type="GeneID" id="76152438"/>
<organism evidence="1 2">
    <name type="scientific">Candida theae</name>
    <dbReference type="NCBI Taxonomy" id="1198502"/>
    <lineage>
        <taxon>Eukaryota</taxon>
        <taxon>Fungi</taxon>
        <taxon>Dikarya</taxon>
        <taxon>Ascomycota</taxon>
        <taxon>Saccharomycotina</taxon>
        <taxon>Pichiomycetes</taxon>
        <taxon>Debaryomycetaceae</taxon>
        <taxon>Candida/Lodderomyces clade</taxon>
        <taxon>Candida</taxon>
    </lineage>
</organism>
<comment type="caution">
    <text evidence="1">The sequence shown here is derived from an EMBL/GenBank/DDBJ whole genome shotgun (WGS) entry which is preliminary data.</text>
</comment>
<protein>
    <submittedName>
        <fullName evidence="1">Uncharacterized protein</fullName>
    </submittedName>
</protein>
<name>A0AAD5FX68_9ASCO</name>
<dbReference type="EMBL" id="JAIHNG010000159">
    <property type="protein sequence ID" value="KAI5950227.1"/>
    <property type="molecule type" value="Genomic_DNA"/>
</dbReference>
<gene>
    <name evidence="1" type="ORF">KGF57_004394</name>
</gene>
<dbReference type="Proteomes" id="UP001204833">
    <property type="component" value="Unassembled WGS sequence"/>
</dbReference>
<evidence type="ECO:0000313" key="1">
    <source>
        <dbReference type="EMBL" id="KAI5950227.1"/>
    </source>
</evidence>